<feature type="binding site" evidence="16">
    <location>
        <position position="157"/>
    </location>
    <ligand>
        <name>substrate</name>
    </ligand>
</feature>
<evidence type="ECO:0000256" key="5">
    <source>
        <dbReference type="ARBA" id="ARBA00022695"/>
    </source>
</evidence>
<feature type="binding site" evidence="17">
    <location>
        <position position="9"/>
    </location>
    <ligand>
        <name>a divalent metal cation</name>
        <dbReference type="ChEBI" id="CHEBI:60240"/>
        <label>1</label>
        <note>catalytic</note>
    </ligand>
</feature>
<comment type="caution">
    <text evidence="20">The sequence shown here is derived from an EMBL/GenBank/DDBJ whole genome shotgun (WGS) entry which is preliminary data.</text>
</comment>
<organism evidence="20 21">
    <name type="scientific">Legionella jordanis</name>
    <dbReference type="NCBI Taxonomy" id="456"/>
    <lineage>
        <taxon>Bacteria</taxon>
        <taxon>Pseudomonadati</taxon>
        <taxon>Pseudomonadota</taxon>
        <taxon>Gammaproteobacteria</taxon>
        <taxon>Legionellales</taxon>
        <taxon>Legionellaceae</taxon>
        <taxon>Legionella</taxon>
    </lineage>
</organism>
<keyword evidence="10 18" id="KW-0269">Exonuclease</keyword>
<keyword evidence="7 18" id="KW-0540">Nuclease</keyword>
<dbReference type="GO" id="GO:0008408">
    <property type="term" value="F:3'-5' exonuclease activity"/>
    <property type="evidence" value="ECO:0007669"/>
    <property type="project" value="TreeGrafter"/>
</dbReference>
<keyword evidence="11 17" id="KW-0460">Magnesium</keyword>
<evidence type="ECO:0000256" key="15">
    <source>
        <dbReference type="PIRSR" id="PIRSR606309-1"/>
    </source>
</evidence>
<comment type="function">
    <text evidence="18">DNA polymerase III is a complex, multichain enzyme responsible for most of the replicative synthesis in bacteria. The epsilon subunit contain the editing function and is a proofreading 3'-5' exonuclease.</text>
</comment>
<evidence type="ECO:0000256" key="18">
    <source>
        <dbReference type="RuleBase" id="RU364087"/>
    </source>
</evidence>
<evidence type="ECO:0000313" key="20">
    <source>
        <dbReference type="EMBL" id="KTD16076.1"/>
    </source>
</evidence>
<dbReference type="FunFam" id="3.30.420.10:FF:000012">
    <property type="entry name" value="DNA polymerase III subunit epsilon"/>
    <property type="match status" value="1"/>
</dbReference>
<keyword evidence="4 18" id="KW-0808">Transferase</keyword>
<evidence type="ECO:0000256" key="1">
    <source>
        <dbReference type="ARBA" id="ARBA00001936"/>
    </source>
</evidence>
<evidence type="ECO:0000256" key="10">
    <source>
        <dbReference type="ARBA" id="ARBA00022839"/>
    </source>
</evidence>
<dbReference type="Pfam" id="PF00929">
    <property type="entry name" value="RNase_T"/>
    <property type="match status" value="1"/>
</dbReference>
<reference evidence="20 21" key="1">
    <citation type="submission" date="2015-11" db="EMBL/GenBank/DDBJ databases">
        <title>Genomic analysis of 38 Legionella species identifies large and diverse effector repertoires.</title>
        <authorList>
            <person name="Burstein D."/>
            <person name="Amaro F."/>
            <person name="Zusman T."/>
            <person name="Lifshitz Z."/>
            <person name="Cohen O."/>
            <person name="Gilbert J.A."/>
            <person name="Pupko T."/>
            <person name="Shuman H.A."/>
            <person name="Segal G."/>
        </authorList>
    </citation>
    <scope>NUCLEOTIDE SEQUENCE [LARGE SCALE GENOMIC DNA]</scope>
    <source>
        <strain evidence="20 21">BL-540</strain>
    </source>
</reference>
<comment type="catalytic activity">
    <reaction evidence="14 18">
        <text>DNA(n) + a 2'-deoxyribonucleoside 5'-triphosphate = DNA(n+1) + diphosphate</text>
        <dbReference type="Rhea" id="RHEA:22508"/>
        <dbReference type="Rhea" id="RHEA-COMP:17339"/>
        <dbReference type="Rhea" id="RHEA-COMP:17340"/>
        <dbReference type="ChEBI" id="CHEBI:33019"/>
        <dbReference type="ChEBI" id="CHEBI:61560"/>
        <dbReference type="ChEBI" id="CHEBI:173112"/>
        <dbReference type="EC" id="2.7.7.7"/>
    </reaction>
</comment>
<evidence type="ECO:0000256" key="6">
    <source>
        <dbReference type="ARBA" id="ARBA00022705"/>
    </source>
</evidence>
<evidence type="ECO:0000256" key="7">
    <source>
        <dbReference type="ARBA" id="ARBA00022722"/>
    </source>
</evidence>
<dbReference type="InterPro" id="IPR006054">
    <property type="entry name" value="DnaQ"/>
</dbReference>
<dbReference type="OrthoDB" id="9804290at2"/>
<evidence type="ECO:0000256" key="9">
    <source>
        <dbReference type="ARBA" id="ARBA00022801"/>
    </source>
</evidence>
<name>A0A0W0V7G8_9GAMM</name>
<evidence type="ECO:0000256" key="16">
    <source>
        <dbReference type="PIRSR" id="PIRSR606309-2"/>
    </source>
</evidence>
<proteinExistence type="predicted"/>
<dbReference type="NCBIfam" id="TIGR01406">
    <property type="entry name" value="dnaQ_proteo"/>
    <property type="match status" value="1"/>
</dbReference>
<keyword evidence="8 17" id="KW-0479">Metal-binding</keyword>
<dbReference type="InterPro" id="IPR006309">
    <property type="entry name" value="DnaQ_proteo"/>
</dbReference>
<dbReference type="GO" id="GO:0005829">
    <property type="term" value="C:cytosol"/>
    <property type="evidence" value="ECO:0007669"/>
    <property type="project" value="TreeGrafter"/>
</dbReference>
<evidence type="ECO:0000256" key="14">
    <source>
        <dbReference type="ARBA" id="ARBA00049244"/>
    </source>
</evidence>
<dbReference type="CDD" id="cd06131">
    <property type="entry name" value="DNA_pol_III_epsilon_Ecoli_like"/>
    <property type="match status" value="1"/>
</dbReference>
<evidence type="ECO:0000256" key="3">
    <source>
        <dbReference type="ARBA" id="ARBA00020352"/>
    </source>
</evidence>
<dbReference type="Gene3D" id="3.30.420.10">
    <property type="entry name" value="Ribonuclease H-like superfamily/Ribonuclease H"/>
    <property type="match status" value="1"/>
</dbReference>
<evidence type="ECO:0000256" key="11">
    <source>
        <dbReference type="ARBA" id="ARBA00022842"/>
    </source>
</evidence>
<evidence type="ECO:0000313" key="21">
    <source>
        <dbReference type="Proteomes" id="UP000055035"/>
    </source>
</evidence>
<dbReference type="EMBL" id="LNYJ01000011">
    <property type="protein sequence ID" value="KTD16076.1"/>
    <property type="molecule type" value="Genomic_DNA"/>
</dbReference>
<dbReference type="GO" id="GO:0003677">
    <property type="term" value="F:DNA binding"/>
    <property type="evidence" value="ECO:0007669"/>
    <property type="project" value="InterPro"/>
</dbReference>
<dbReference type="InterPro" id="IPR036397">
    <property type="entry name" value="RNaseH_sf"/>
</dbReference>
<dbReference type="GO" id="GO:0046872">
    <property type="term" value="F:metal ion binding"/>
    <property type="evidence" value="ECO:0007669"/>
    <property type="project" value="UniProtKB-KW"/>
</dbReference>
<dbReference type="SUPFAM" id="SSF53098">
    <property type="entry name" value="Ribonuclease H-like"/>
    <property type="match status" value="1"/>
</dbReference>
<dbReference type="NCBIfam" id="TIGR00573">
    <property type="entry name" value="dnaq"/>
    <property type="match status" value="1"/>
</dbReference>
<dbReference type="RefSeq" id="WP_058469960.1">
    <property type="nucleotide sequence ID" value="NZ_CAAAIC010000007.1"/>
</dbReference>
<dbReference type="NCBIfam" id="NF004316">
    <property type="entry name" value="PRK05711.1"/>
    <property type="match status" value="1"/>
</dbReference>
<feature type="binding site" evidence="17">
    <location>
        <position position="157"/>
    </location>
    <ligand>
        <name>a divalent metal cation</name>
        <dbReference type="ChEBI" id="CHEBI:60240"/>
        <label>1</label>
        <note>catalytic</note>
    </ligand>
</feature>
<evidence type="ECO:0000256" key="2">
    <source>
        <dbReference type="ARBA" id="ARBA00012417"/>
    </source>
</evidence>
<evidence type="ECO:0000256" key="4">
    <source>
        <dbReference type="ARBA" id="ARBA00022679"/>
    </source>
</evidence>
<dbReference type="GO" id="GO:0003887">
    <property type="term" value="F:DNA-directed DNA polymerase activity"/>
    <property type="evidence" value="ECO:0007669"/>
    <property type="project" value="UniProtKB-KW"/>
</dbReference>
<dbReference type="PANTHER" id="PTHR30231:SF41">
    <property type="entry name" value="DNA POLYMERASE III SUBUNIT EPSILON"/>
    <property type="match status" value="1"/>
</dbReference>
<comment type="cofactor">
    <cofactor evidence="1 18">
        <name>Mn(2+)</name>
        <dbReference type="ChEBI" id="CHEBI:29035"/>
    </cofactor>
</comment>
<evidence type="ECO:0000256" key="12">
    <source>
        <dbReference type="ARBA" id="ARBA00022932"/>
    </source>
</evidence>
<dbReference type="PANTHER" id="PTHR30231">
    <property type="entry name" value="DNA POLYMERASE III SUBUNIT EPSILON"/>
    <property type="match status" value="1"/>
</dbReference>
<comment type="subunit">
    <text evidence="18">DNA polymerase III contains a core (composed of alpha, epsilon and theta chains) that associates with a tau subunit. This core dimerizes to form the POLIII' complex. PolIII' associates with the gamma complex (composed of gamma, delta, delta', psi and chi chains) and with the beta chain to form the complete DNA polymerase III complex.</text>
</comment>
<keyword evidence="21" id="KW-1185">Reference proteome</keyword>
<keyword evidence="6 18" id="KW-0235">DNA replication</keyword>
<evidence type="ECO:0000256" key="13">
    <source>
        <dbReference type="ARBA" id="ARBA00023211"/>
    </source>
</evidence>
<dbReference type="SMART" id="SM00479">
    <property type="entry name" value="EXOIII"/>
    <property type="match status" value="1"/>
</dbReference>
<feature type="binding site" evidence="16">
    <location>
        <position position="57"/>
    </location>
    <ligand>
        <name>substrate</name>
    </ligand>
</feature>
<feature type="active site" description="Proton acceptor" evidence="15">
    <location>
        <position position="152"/>
    </location>
</feature>
<dbReference type="GO" id="GO:0045004">
    <property type="term" value="P:DNA replication proofreading"/>
    <property type="evidence" value="ECO:0007669"/>
    <property type="project" value="TreeGrafter"/>
</dbReference>
<keyword evidence="12 18" id="KW-0239">DNA-directed DNA polymerase</keyword>
<evidence type="ECO:0000256" key="17">
    <source>
        <dbReference type="PIRSR" id="PIRSR606309-3"/>
    </source>
</evidence>
<feature type="binding site" evidence="16">
    <location>
        <position position="9"/>
    </location>
    <ligand>
        <name>substrate</name>
    </ligand>
</feature>
<dbReference type="EC" id="2.7.7.7" evidence="2 18"/>
<dbReference type="InterPro" id="IPR013520">
    <property type="entry name" value="Ribonucl_H"/>
</dbReference>
<evidence type="ECO:0000256" key="8">
    <source>
        <dbReference type="ARBA" id="ARBA00022723"/>
    </source>
</evidence>
<dbReference type="STRING" id="456.Ljor_0382"/>
<dbReference type="AlphaFoldDB" id="A0A0W0V7G8"/>
<accession>A0A0W0V7G8</accession>
<comment type="cofactor">
    <cofactor evidence="17">
        <name>Mg(2+)</name>
        <dbReference type="ChEBI" id="CHEBI:18420"/>
    </cofactor>
    <cofactor evidence="17">
        <name>Mn(2+)</name>
        <dbReference type="ChEBI" id="CHEBI:29035"/>
    </cofactor>
    <text evidence="17">Binds 2 divalent metal cations. Magnesium or manganese.</text>
</comment>
<protein>
    <recommendedName>
        <fullName evidence="3 18">DNA polymerase III subunit epsilon</fullName>
        <ecNumber evidence="2 18">2.7.7.7</ecNumber>
    </recommendedName>
</protein>
<feature type="domain" description="Exonuclease" evidence="19">
    <location>
        <begin position="2"/>
        <end position="174"/>
    </location>
</feature>
<evidence type="ECO:0000259" key="19">
    <source>
        <dbReference type="SMART" id="SM00479"/>
    </source>
</evidence>
<dbReference type="Proteomes" id="UP000055035">
    <property type="component" value="Unassembled WGS sequence"/>
</dbReference>
<dbReference type="PATRIC" id="fig|456.5.peg.407"/>
<feature type="binding site" evidence="17">
    <location>
        <position position="7"/>
    </location>
    <ligand>
        <name>a divalent metal cation</name>
        <dbReference type="ChEBI" id="CHEBI:60240"/>
        <label>1</label>
        <note>catalytic</note>
    </ligand>
</feature>
<keyword evidence="9 18" id="KW-0378">Hydrolase</keyword>
<dbReference type="InterPro" id="IPR012337">
    <property type="entry name" value="RNaseH-like_sf"/>
</dbReference>
<sequence length="238" mass="27129">MRQIVLDTETTGIGHELGHRIIEIGCVEMIDRKLTGKHFHIYLNPEREVDEGAFRVHGISNEFLQDKPLFKDVVHDFITFIQHSELIIHNAAFDVGFLNAELQLIGWPKRIDDYCNVCDTLILAREKHPGQRNSLDALCKRYEIDNSNRTLHGALLDAEILASVYLAMTGGQTTLFDDEIELITNAVLAVPERRESLSSRSPILPANEEELAKHNDFIEFLIKKSGINLWTKDEEEIV</sequence>
<keyword evidence="5 18" id="KW-0548">Nucleotidyltransferase</keyword>
<gene>
    <name evidence="18" type="primary">dnaQ</name>
    <name evidence="20" type="ORF">Ljor_0382</name>
</gene>
<keyword evidence="13 17" id="KW-0464">Manganese</keyword>
<feature type="binding site" evidence="16">
    <location>
        <position position="7"/>
    </location>
    <ligand>
        <name>substrate</name>
    </ligand>
</feature>